<organism evidence="16 17">
    <name type="scientific">Niastella yeongjuensis</name>
    <dbReference type="NCBI Taxonomy" id="354355"/>
    <lineage>
        <taxon>Bacteria</taxon>
        <taxon>Pseudomonadati</taxon>
        <taxon>Bacteroidota</taxon>
        <taxon>Chitinophagia</taxon>
        <taxon>Chitinophagales</taxon>
        <taxon>Chitinophagaceae</taxon>
        <taxon>Niastella</taxon>
    </lineage>
</organism>
<keyword evidence="17" id="KW-1185">Reference proteome</keyword>
<keyword evidence="8 14" id="KW-1133">Transmembrane helix</keyword>
<dbReference type="EMBL" id="LVXG01000003">
    <property type="protein sequence ID" value="OQP54532.1"/>
    <property type="molecule type" value="Genomic_DNA"/>
</dbReference>
<keyword evidence="11" id="KW-0046">Antibiotic resistance</keyword>
<dbReference type="STRING" id="354355.SAMN05660816_01793"/>
<dbReference type="Proteomes" id="UP000192610">
    <property type="component" value="Unassembled WGS sequence"/>
</dbReference>
<dbReference type="Pfam" id="PF09924">
    <property type="entry name" value="LPG_synthase_C"/>
    <property type="match status" value="1"/>
</dbReference>
<evidence type="ECO:0000313" key="16">
    <source>
        <dbReference type="EMBL" id="OQP54532.1"/>
    </source>
</evidence>
<keyword evidence="5" id="KW-1003">Cell membrane</keyword>
<evidence type="ECO:0000256" key="14">
    <source>
        <dbReference type="SAM" id="Phobius"/>
    </source>
</evidence>
<feature type="transmembrane region" description="Helical" evidence="14">
    <location>
        <begin position="514"/>
        <end position="534"/>
    </location>
</feature>
<feature type="transmembrane region" description="Helical" evidence="14">
    <location>
        <begin position="98"/>
        <end position="118"/>
    </location>
</feature>
<sequence length="865" mass="98020">MANLIKATRLKIQSASPQVYWREIIAVVILLLAIVFFRSERKELLAIVPQIKQANGTWLTAALIITIACILLQSGMYVKTFAAVQLRLKWQHAVSLFLKRNFISVFLPAGGVSALAYFPSQLRKQGFNRLQVHQASALYAFTGLLTVFIVGLPVLLYTMFGITDTANAWLGLLALLVIIVLLAIIVNTVKQKRGAYRFIERRFPAFSAHIHEMLSANVKRSGVLQATFLSTGVEGCGILHIYLAMLALGLPASLGASAAAYIIAVLMMVISPFLRGLGAVELFMSLILQKFGYTAPQALSITILYRLFEFWLPLAGGLIAFSWKGRKLAARMAPALLVFTLGIVNIISAITPPVHERMRLLREYLPLSSIHASNLLVLFTGLALLVTSAFLLKGLRNAWIMATGLAFFSLIGHLTKALDYEEASLAAFTMLLLIATRSQYRIQSSRQRIKAGLKTAGISVAAVMLFGFVSFYFIDKRNFGVDFTWQQSLLHTLKMFLLMQDTSLMPRTRFGNEFVWLIRATGFITWGFLLYSLIRPGLHKHTEPENARERVNSLLIQFGNSSVDYFKYYKDKLYFFSDQHEGFIAYRIARGFAIVLEEPVCAPENKYSILREFDRHCKKMGLHTAFYRVNESSIPWFTRLRKHRMMIGQEAILDVTRFSIEGRDKKSLRNGLNSLQKKGFSIHIEMAPHNPEILQELKQVSDDWLQSFNKEEAIFSQGMFDTTELEKQDMILLKDPEGRIKAFLNIIPDYAEDECTYDLIRKTADAPAAAMDALIIKLIEYARAHNKTYINLGMVPMTGITQPENMAERVVKLAALKIKRFQHYQGLREFKEKYASFWENKYLVYDHDFDLLQLPLALNAVMKIN</sequence>
<feature type="transmembrane region" description="Helical" evidence="14">
    <location>
        <begin position="138"/>
        <end position="162"/>
    </location>
</feature>
<feature type="transmembrane region" description="Helical" evidence="14">
    <location>
        <begin position="335"/>
        <end position="355"/>
    </location>
</feature>
<feature type="transmembrane region" description="Helical" evidence="14">
    <location>
        <begin position="452"/>
        <end position="474"/>
    </location>
</feature>
<dbReference type="GO" id="GO:0046677">
    <property type="term" value="P:response to antibiotic"/>
    <property type="evidence" value="ECO:0007669"/>
    <property type="project" value="UniProtKB-KW"/>
</dbReference>
<feature type="transmembrane region" description="Helical" evidence="14">
    <location>
        <begin position="375"/>
        <end position="392"/>
    </location>
</feature>
<evidence type="ECO:0000256" key="10">
    <source>
        <dbReference type="ARBA" id="ARBA00023136"/>
    </source>
</evidence>
<dbReference type="InterPro" id="IPR022791">
    <property type="entry name" value="L-PG_synthase/AglD"/>
</dbReference>
<dbReference type="RefSeq" id="WP_081197361.1">
    <property type="nucleotide sequence ID" value="NZ_FOCZ01000003.1"/>
</dbReference>
<feature type="transmembrane region" description="Helical" evidence="14">
    <location>
        <begin position="58"/>
        <end position="78"/>
    </location>
</feature>
<protein>
    <recommendedName>
        <fullName evidence="4">Phosphatidylglycerol lysyltransferase</fullName>
        <ecNumber evidence="3">2.3.2.3</ecNumber>
    </recommendedName>
    <alternativeName>
        <fullName evidence="12">Lysylphosphatidylglycerol synthase</fullName>
    </alternativeName>
</protein>
<accession>A0A1V9F8E1</accession>
<dbReference type="GO" id="GO:0055091">
    <property type="term" value="P:phospholipid homeostasis"/>
    <property type="evidence" value="ECO:0007669"/>
    <property type="project" value="TreeGrafter"/>
</dbReference>
<reference evidence="17" key="1">
    <citation type="submission" date="2016-04" db="EMBL/GenBank/DDBJ databases">
        <authorList>
            <person name="Chen L."/>
            <person name="Zhuang W."/>
            <person name="Wang G."/>
        </authorList>
    </citation>
    <scope>NUCLEOTIDE SEQUENCE [LARGE SCALE GENOMIC DNA]</scope>
    <source>
        <strain evidence="17">17621</strain>
    </source>
</reference>
<gene>
    <name evidence="16" type="ORF">A4H97_21405</name>
</gene>
<dbReference type="EC" id="2.3.2.3" evidence="3"/>
<dbReference type="PANTHER" id="PTHR34697">
    <property type="entry name" value="PHOSPHATIDYLGLYCEROL LYSYLTRANSFERASE"/>
    <property type="match status" value="1"/>
</dbReference>
<comment type="subcellular location">
    <subcellularLocation>
        <location evidence="1">Cell membrane</location>
        <topology evidence="1">Multi-pass membrane protein</topology>
    </subcellularLocation>
</comment>
<feature type="transmembrane region" description="Helical" evidence="14">
    <location>
        <begin position="303"/>
        <end position="323"/>
    </location>
</feature>
<feature type="transmembrane region" description="Helical" evidence="14">
    <location>
        <begin position="168"/>
        <end position="189"/>
    </location>
</feature>
<dbReference type="Pfam" id="PF03706">
    <property type="entry name" value="LPG_synthase_TM"/>
    <property type="match status" value="1"/>
</dbReference>
<evidence type="ECO:0000256" key="4">
    <source>
        <dbReference type="ARBA" id="ARBA00021546"/>
    </source>
</evidence>
<comment type="catalytic activity">
    <reaction evidence="13">
        <text>L-lysyl-tRNA(Lys) + a 1,2-diacyl-sn-glycero-3-phospho-(1'-sn-glycerol) = a 1,2-diacyl-sn-glycero-3-phospho-1'-(3'-O-L-lysyl)-sn-glycerol + tRNA(Lys)</text>
        <dbReference type="Rhea" id="RHEA:10668"/>
        <dbReference type="Rhea" id="RHEA-COMP:9696"/>
        <dbReference type="Rhea" id="RHEA-COMP:9697"/>
        <dbReference type="ChEBI" id="CHEBI:64716"/>
        <dbReference type="ChEBI" id="CHEBI:75792"/>
        <dbReference type="ChEBI" id="CHEBI:78442"/>
        <dbReference type="ChEBI" id="CHEBI:78529"/>
        <dbReference type="EC" id="2.3.2.3"/>
    </reaction>
</comment>
<feature type="transmembrane region" description="Helical" evidence="14">
    <location>
        <begin position="20"/>
        <end position="37"/>
    </location>
</feature>
<evidence type="ECO:0000256" key="7">
    <source>
        <dbReference type="ARBA" id="ARBA00022692"/>
    </source>
</evidence>
<evidence type="ECO:0000256" key="6">
    <source>
        <dbReference type="ARBA" id="ARBA00022679"/>
    </source>
</evidence>
<evidence type="ECO:0000256" key="11">
    <source>
        <dbReference type="ARBA" id="ARBA00023251"/>
    </source>
</evidence>
<dbReference type="GO" id="GO:0050071">
    <property type="term" value="F:phosphatidylglycerol lysyltransferase activity"/>
    <property type="evidence" value="ECO:0007669"/>
    <property type="project" value="UniProtKB-EC"/>
</dbReference>
<evidence type="ECO:0000256" key="9">
    <source>
        <dbReference type="ARBA" id="ARBA00023098"/>
    </source>
</evidence>
<dbReference type="GO" id="GO:0005886">
    <property type="term" value="C:plasma membrane"/>
    <property type="evidence" value="ECO:0007669"/>
    <property type="project" value="UniProtKB-SubCell"/>
</dbReference>
<evidence type="ECO:0000256" key="5">
    <source>
        <dbReference type="ARBA" id="ARBA00022475"/>
    </source>
</evidence>
<keyword evidence="9" id="KW-0443">Lipid metabolism</keyword>
<dbReference type="OrthoDB" id="145485at2"/>
<evidence type="ECO:0000256" key="12">
    <source>
        <dbReference type="ARBA" id="ARBA00031899"/>
    </source>
</evidence>
<dbReference type="AlphaFoldDB" id="A0A1V9F8E1"/>
<dbReference type="PANTHER" id="PTHR34697:SF2">
    <property type="entry name" value="PHOSPHATIDYLGLYCEROL LYSYLTRANSFERASE"/>
    <property type="match status" value="1"/>
</dbReference>
<keyword evidence="10 14" id="KW-0472">Membrane</keyword>
<proteinExistence type="inferred from homology"/>
<evidence type="ECO:0000256" key="2">
    <source>
        <dbReference type="ARBA" id="ARBA00008627"/>
    </source>
</evidence>
<name>A0A1V9F8E1_9BACT</name>
<dbReference type="InterPro" id="IPR016181">
    <property type="entry name" value="Acyl_CoA_acyltransferase"/>
</dbReference>
<evidence type="ECO:0000256" key="3">
    <source>
        <dbReference type="ARBA" id="ARBA00012014"/>
    </source>
</evidence>
<comment type="similarity">
    <text evidence="2">Belongs to the LPG synthase family.</text>
</comment>
<dbReference type="NCBIfam" id="NF033480">
    <property type="entry name" value="bifunc_MprF"/>
    <property type="match status" value="1"/>
</dbReference>
<feature type="domain" description="Phosphatidylglycerol lysyltransferase C-terminal" evidence="15">
    <location>
        <begin position="561"/>
        <end position="845"/>
    </location>
</feature>
<feature type="transmembrane region" description="Helical" evidence="14">
    <location>
        <begin position="223"/>
        <end position="242"/>
    </location>
</feature>
<dbReference type="GO" id="GO:0006629">
    <property type="term" value="P:lipid metabolic process"/>
    <property type="evidence" value="ECO:0007669"/>
    <property type="project" value="UniProtKB-KW"/>
</dbReference>
<evidence type="ECO:0000256" key="13">
    <source>
        <dbReference type="ARBA" id="ARBA00047540"/>
    </source>
</evidence>
<dbReference type="InterPro" id="IPR051211">
    <property type="entry name" value="PG_lysyltransferase"/>
</dbReference>
<evidence type="ECO:0000313" key="17">
    <source>
        <dbReference type="Proteomes" id="UP000192610"/>
    </source>
</evidence>
<keyword evidence="6" id="KW-0808">Transferase</keyword>
<dbReference type="InterPro" id="IPR024320">
    <property type="entry name" value="LPG_synthase_C"/>
</dbReference>
<evidence type="ECO:0000256" key="8">
    <source>
        <dbReference type="ARBA" id="ARBA00022989"/>
    </source>
</evidence>
<keyword evidence="7 14" id="KW-0812">Transmembrane</keyword>
<dbReference type="SUPFAM" id="SSF55729">
    <property type="entry name" value="Acyl-CoA N-acyltransferases (Nat)"/>
    <property type="match status" value="1"/>
</dbReference>
<comment type="caution">
    <text evidence="16">The sequence shown here is derived from an EMBL/GenBank/DDBJ whole genome shotgun (WGS) entry which is preliminary data.</text>
</comment>
<evidence type="ECO:0000259" key="15">
    <source>
        <dbReference type="Pfam" id="PF09924"/>
    </source>
</evidence>
<evidence type="ECO:0000256" key="1">
    <source>
        <dbReference type="ARBA" id="ARBA00004651"/>
    </source>
</evidence>